<comment type="similarity">
    <text evidence="1">Belongs to the methyltransferase superfamily. LaeA methyltransferase family.</text>
</comment>
<dbReference type="SUPFAM" id="SSF53335">
    <property type="entry name" value="S-adenosyl-L-methionine-dependent methyltransferases"/>
    <property type="match status" value="1"/>
</dbReference>
<reference evidence="3" key="1">
    <citation type="submission" date="2023-06" db="EMBL/GenBank/DDBJ databases">
        <title>Genome-scale phylogeny and comparative genomics of the fungal order Sordariales.</title>
        <authorList>
            <consortium name="Lawrence Berkeley National Laboratory"/>
            <person name="Hensen N."/>
            <person name="Bonometti L."/>
            <person name="Westerberg I."/>
            <person name="Brannstrom I.O."/>
            <person name="Guillou S."/>
            <person name="Cros-Aarteil S."/>
            <person name="Calhoun S."/>
            <person name="Haridas S."/>
            <person name="Kuo A."/>
            <person name="Mondo S."/>
            <person name="Pangilinan J."/>
            <person name="Riley R."/>
            <person name="Labutti K."/>
            <person name="Andreopoulos B."/>
            <person name="Lipzen A."/>
            <person name="Chen C."/>
            <person name="Yanf M."/>
            <person name="Daum C."/>
            <person name="Ng V."/>
            <person name="Clum A."/>
            <person name="Steindorff A."/>
            <person name="Ohm R."/>
            <person name="Martin F."/>
            <person name="Silar P."/>
            <person name="Natvig D."/>
            <person name="Lalanne C."/>
            <person name="Gautier V."/>
            <person name="Ament-Velasquez S.L."/>
            <person name="Kruys A."/>
            <person name="Hutchinson M.I."/>
            <person name="Powell A.J."/>
            <person name="Barry K."/>
            <person name="Miller A.N."/>
            <person name="Grigoriev I.V."/>
            <person name="Debuchy R."/>
            <person name="Gladieux P."/>
            <person name="Thoren M.H."/>
            <person name="Johannesson H."/>
        </authorList>
    </citation>
    <scope>NUCLEOTIDE SEQUENCE</scope>
    <source>
        <strain evidence="3">CBS 606.72</strain>
    </source>
</reference>
<evidence type="ECO:0000256" key="2">
    <source>
        <dbReference type="SAM" id="MobiDB-lite"/>
    </source>
</evidence>
<keyword evidence="3" id="KW-0808">Transferase</keyword>
<dbReference type="InterPro" id="IPR029063">
    <property type="entry name" value="SAM-dependent_MTases_sf"/>
</dbReference>
<comment type="caution">
    <text evidence="3">The sequence shown here is derived from an EMBL/GenBank/DDBJ whole genome shotgun (WGS) entry which is preliminary data.</text>
</comment>
<dbReference type="PANTHER" id="PTHR43591:SF10">
    <property type="entry name" value="ABC TRANSMEMBRANE TYPE-1 DOMAIN-CONTAINING PROTEIN-RELATED"/>
    <property type="match status" value="1"/>
</dbReference>
<dbReference type="CDD" id="cd02440">
    <property type="entry name" value="AdoMet_MTases"/>
    <property type="match status" value="1"/>
</dbReference>
<evidence type="ECO:0000313" key="3">
    <source>
        <dbReference type="EMBL" id="KAK0624223.1"/>
    </source>
</evidence>
<name>A0AA39WYY4_9PEZI</name>
<evidence type="ECO:0000313" key="4">
    <source>
        <dbReference type="Proteomes" id="UP001175000"/>
    </source>
</evidence>
<protein>
    <submittedName>
        <fullName evidence="3">S-adenosyl-L-methionine-dependent methyltransferase</fullName>
    </submittedName>
</protein>
<dbReference type="AlphaFoldDB" id="A0AA39WYY4"/>
<dbReference type="PANTHER" id="PTHR43591">
    <property type="entry name" value="METHYLTRANSFERASE"/>
    <property type="match status" value="1"/>
</dbReference>
<dbReference type="GO" id="GO:0032259">
    <property type="term" value="P:methylation"/>
    <property type="evidence" value="ECO:0007669"/>
    <property type="project" value="UniProtKB-KW"/>
</dbReference>
<feature type="compositionally biased region" description="Polar residues" evidence="2">
    <location>
        <begin position="1"/>
        <end position="12"/>
    </location>
</feature>
<sequence>MSSKQQPTTTASEAPGALPATTGSAEDAVEDASAEQAVNPGDEADEADSSYDDDAANSTASLSESILNYRKIHGRTYHSNVGDAEYWGANDEGQNESLDIIHHVLTLQLDGELHKVPLKDGIHRVLDVGTGTGLWAIDFGDKHPSAEVIGIDVSPIQPAWVPPNVRFEIDDVTQPWTFPPSTFDFIHIRWLFGSIKDWDALFAEAFSALKPGGWIESHEASAQFHSDDDSVNENTAMGQFGKFFIEGGLKMGRSMTVVEDGVQREGIEKAGFVNVEEWDYKSPFGAWPEDEKSREIGMFQQLATSRDVAGSMLYMGTLLGWRPEEVQVYAAKLRREFRSKDMRGYYMQKIVWGQKPE</sequence>
<dbReference type="Proteomes" id="UP001175000">
    <property type="component" value="Unassembled WGS sequence"/>
</dbReference>
<keyword evidence="3" id="KW-0489">Methyltransferase</keyword>
<evidence type="ECO:0000256" key="1">
    <source>
        <dbReference type="ARBA" id="ARBA00038158"/>
    </source>
</evidence>
<feature type="region of interest" description="Disordered" evidence="2">
    <location>
        <begin position="1"/>
        <end position="58"/>
    </location>
</feature>
<dbReference type="GO" id="GO:0008168">
    <property type="term" value="F:methyltransferase activity"/>
    <property type="evidence" value="ECO:0007669"/>
    <property type="project" value="UniProtKB-KW"/>
</dbReference>
<accession>A0AA39WYY4</accession>
<dbReference type="Gene3D" id="3.40.50.150">
    <property type="entry name" value="Vaccinia Virus protein VP39"/>
    <property type="match status" value="1"/>
</dbReference>
<gene>
    <name evidence="3" type="ORF">B0T14DRAFT_545305</name>
</gene>
<proteinExistence type="inferred from homology"/>
<keyword evidence="4" id="KW-1185">Reference proteome</keyword>
<dbReference type="EMBL" id="JAULSU010000003">
    <property type="protein sequence ID" value="KAK0624223.1"/>
    <property type="molecule type" value="Genomic_DNA"/>
</dbReference>
<feature type="compositionally biased region" description="Acidic residues" evidence="2">
    <location>
        <begin position="42"/>
        <end position="55"/>
    </location>
</feature>
<dbReference type="Pfam" id="PF13489">
    <property type="entry name" value="Methyltransf_23"/>
    <property type="match status" value="1"/>
</dbReference>
<organism evidence="3 4">
    <name type="scientific">Immersiella caudata</name>
    <dbReference type="NCBI Taxonomy" id="314043"/>
    <lineage>
        <taxon>Eukaryota</taxon>
        <taxon>Fungi</taxon>
        <taxon>Dikarya</taxon>
        <taxon>Ascomycota</taxon>
        <taxon>Pezizomycotina</taxon>
        <taxon>Sordariomycetes</taxon>
        <taxon>Sordariomycetidae</taxon>
        <taxon>Sordariales</taxon>
        <taxon>Lasiosphaeriaceae</taxon>
        <taxon>Immersiella</taxon>
    </lineage>
</organism>